<dbReference type="AlphaFoldDB" id="A0A6J4GDT7"/>
<dbReference type="Proteomes" id="UP000479938">
    <property type="component" value="Unassembled WGS sequence"/>
</dbReference>
<evidence type="ECO:0000256" key="5">
    <source>
        <dbReference type="SAM" id="Phobius"/>
    </source>
</evidence>
<name>A0A6J4GDT7_9FLAO</name>
<dbReference type="GO" id="GO:0015179">
    <property type="term" value="F:L-amino acid transmembrane transporter activity"/>
    <property type="evidence" value="ECO:0007669"/>
    <property type="project" value="TreeGrafter"/>
</dbReference>
<dbReference type="InterPro" id="IPR050598">
    <property type="entry name" value="AminoAcid_Transporter"/>
</dbReference>
<feature type="transmembrane region" description="Helical" evidence="5">
    <location>
        <begin position="248"/>
        <end position="274"/>
    </location>
</feature>
<feature type="transmembrane region" description="Helical" evidence="5">
    <location>
        <begin position="39"/>
        <end position="59"/>
    </location>
</feature>
<keyword evidence="2 5" id="KW-0812">Transmembrane</keyword>
<evidence type="ECO:0000256" key="4">
    <source>
        <dbReference type="ARBA" id="ARBA00023136"/>
    </source>
</evidence>
<evidence type="ECO:0000256" key="1">
    <source>
        <dbReference type="ARBA" id="ARBA00004141"/>
    </source>
</evidence>
<feature type="transmembrane region" description="Helical" evidence="5">
    <location>
        <begin position="472"/>
        <end position="489"/>
    </location>
</feature>
<dbReference type="EMBL" id="CADCSU010000057">
    <property type="protein sequence ID" value="CAA9196455.1"/>
    <property type="molecule type" value="Genomic_DNA"/>
</dbReference>
<evidence type="ECO:0000313" key="7">
    <source>
        <dbReference type="Proteomes" id="UP000479938"/>
    </source>
</evidence>
<feature type="transmembrane region" description="Helical" evidence="5">
    <location>
        <begin position="330"/>
        <end position="351"/>
    </location>
</feature>
<organism evidence="6 7">
    <name type="scientific">Flavobacterium bizetiae</name>
    <dbReference type="NCBI Taxonomy" id="2704140"/>
    <lineage>
        <taxon>Bacteria</taxon>
        <taxon>Pseudomonadati</taxon>
        <taxon>Bacteroidota</taxon>
        <taxon>Flavobacteriia</taxon>
        <taxon>Flavobacteriales</taxon>
        <taxon>Flavobacteriaceae</taxon>
        <taxon>Flavobacterium</taxon>
    </lineage>
</organism>
<feature type="transmembrane region" description="Helical" evidence="5">
    <location>
        <begin position="384"/>
        <end position="405"/>
    </location>
</feature>
<dbReference type="InterPro" id="IPR002293">
    <property type="entry name" value="AA/rel_permease1"/>
</dbReference>
<feature type="transmembrane region" description="Helical" evidence="5">
    <location>
        <begin position="443"/>
        <end position="466"/>
    </location>
</feature>
<feature type="transmembrane region" description="Helical" evidence="5">
    <location>
        <begin position="195"/>
        <end position="216"/>
    </location>
</feature>
<feature type="transmembrane region" description="Helical" evidence="5">
    <location>
        <begin position="411"/>
        <end position="431"/>
    </location>
</feature>
<keyword evidence="3 5" id="KW-1133">Transmembrane helix</keyword>
<reference evidence="6 7" key="1">
    <citation type="submission" date="2020-02" db="EMBL/GenBank/DDBJ databases">
        <authorList>
            <person name="Criscuolo A."/>
        </authorList>
    </citation>
    <scope>NUCLEOTIDE SEQUENCE [LARGE SCALE GENOMIC DNA]</scope>
    <source>
        <strain evidence="6">CIP105534</strain>
    </source>
</reference>
<feature type="transmembrane region" description="Helical" evidence="5">
    <location>
        <begin position="114"/>
        <end position="139"/>
    </location>
</feature>
<dbReference type="GO" id="GO:0016020">
    <property type="term" value="C:membrane"/>
    <property type="evidence" value="ECO:0007669"/>
    <property type="project" value="UniProtKB-SubCell"/>
</dbReference>
<feature type="transmembrane region" description="Helical" evidence="5">
    <location>
        <begin position="286"/>
        <end position="310"/>
    </location>
</feature>
<evidence type="ECO:0000256" key="3">
    <source>
        <dbReference type="ARBA" id="ARBA00022989"/>
    </source>
</evidence>
<gene>
    <name evidence="6" type="primary">steT_3</name>
    <name evidence="6" type="ORF">FLA105534_01128</name>
</gene>
<evidence type="ECO:0000313" key="6">
    <source>
        <dbReference type="EMBL" id="CAA9196455.1"/>
    </source>
</evidence>
<dbReference type="PANTHER" id="PTHR11785">
    <property type="entry name" value="AMINO ACID TRANSPORTER"/>
    <property type="match status" value="1"/>
</dbReference>
<dbReference type="PIRSF" id="PIRSF006060">
    <property type="entry name" value="AA_transporter"/>
    <property type="match status" value="1"/>
</dbReference>
<keyword evidence="4 5" id="KW-0472">Membrane</keyword>
<proteinExistence type="predicted"/>
<keyword evidence="7" id="KW-1185">Reference proteome</keyword>
<evidence type="ECO:0000256" key="2">
    <source>
        <dbReference type="ARBA" id="ARBA00022692"/>
    </source>
</evidence>
<dbReference type="Gene3D" id="1.20.1740.10">
    <property type="entry name" value="Amino acid/polyamine transporter I"/>
    <property type="match status" value="1"/>
</dbReference>
<dbReference type="Pfam" id="PF13520">
    <property type="entry name" value="AA_permease_2"/>
    <property type="match status" value="1"/>
</dbReference>
<dbReference type="PANTHER" id="PTHR11785:SF512">
    <property type="entry name" value="SOBREMESA, ISOFORM B"/>
    <property type="match status" value="1"/>
</dbReference>
<comment type="subcellular location">
    <subcellularLocation>
        <location evidence="1">Membrane</location>
        <topology evidence="1">Multi-pass membrane protein</topology>
    </subcellularLocation>
</comment>
<sequence length="495" mass="54270">MPTTFKIKNDYRIPKQKTTKKQTKMIDNNKEEFKKELGLLDGTMLVVGSMIGSGIFIVSADIARQVGSTGWLILIWLISGIITMIAAVSYGELSAMFPNAGGQYVYLKEAYNKLIAFLYGWSFFAVIQTGTIAAVGVAFSKFTAYLIPAVSDENIIYEVGSFKLNVAQIVSIITIIFLTYLNTRGVKNSKILQTILTIIKIVSILGLIIFGFTLAAKSSVWNANWTDAWTPHSFNTETSSWFPIGRTALISGISAAMVGTLFSSDSWIGVTFIAGEIKNPKRNVGLSMFLGTLIVTIIYVLTNLMYVAVIPLSEIAGAKSDRVAVVASDYIFGDIGTLIIAIMIMISTFACNNGLIMAGARVYYTMATDGLFFKKAAVLNHASVPAWALWAQCVWASVLCLTGKYGDLLDFVIIIVLIFYILTIFGIIILRKKMPDAARPYKAIGYPFLPLVYIIIASAVCVSLLFTKFSTCGWGVLIMLMGIPIYYLIKEKTPN</sequence>
<accession>A0A6J4GDT7</accession>
<protein>
    <submittedName>
        <fullName evidence="6">Serine/threonine exchanger SteT</fullName>
    </submittedName>
</protein>
<feature type="transmembrane region" description="Helical" evidence="5">
    <location>
        <begin position="71"/>
        <end position="93"/>
    </location>
</feature>
<feature type="transmembrane region" description="Helical" evidence="5">
    <location>
        <begin position="166"/>
        <end position="183"/>
    </location>
</feature>